<dbReference type="OrthoDB" id="284292at2759"/>
<evidence type="ECO:0000256" key="3">
    <source>
        <dbReference type="ARBA" id="ARBA00023186"/>
    </source>
</evidence>
<dbReference type="SUPFAM" id="SSF109910">
    <property type="entry name" value="YgfY-like"/>
    <property type="match status" value="1"/>
</dbReference>
<dbReference type="GO" id="GO:0034553">
    <property type="term" value="P:mitochondrial respiratory chain complex II assembly"/>
    <property type="evidence" value="ECO:0007669"/>
    <property type="project" value="TreeGrafter"/>
</dbReference>
<dbReference type="GO" id="GO:0006121">
    <property type="term" value="P:mitochondrial electron transport, succinate to ubiquinone"/>
    <property type="evidence" value="ECO:0007669"/>
    <property type="project" value="TreeGrafter"/>
</dbReference>
<evidence type="ECO:0000256" key="2">
    <source>
        <dbReference type="ARBA" id="ARBA00023128"/>
    </source>
</evidence>
<gene>
    <name evidence="4" type="primary">EMI5</name>
    <name evidence="4" type="ORF">CU098_003348</name>
</gene>
<comment type="subcellular location">
    <subcellularLocation>
        <location evidence="1">Mitochondrion matrix</location>
    </subcellularLocation>
</comment>
<organism evidence="4 5">
    <name type="scientific">Rhizopus stolonifer</name>
    <name type="common">Rhizopus nigricans</name>
    <dbReference type="NCBI Taxonomy" id="4846"/>
    <lineage>
        <taxon>Eukaryota</taxon>
        <taxon>Fungi</taxon>
        <taxon>Fungi incertae sedis</taxon>
        <taxon>Mucoromycota</taxon>
        <taxon>Mucoromycotina</taxon>
        <taxon>Mucoromycetes</taxon>
        <taxon>Mucorales</taxon>
        <taxon>Mucorineae</taxon>
        <taxon>Rhizopodaceae</taxon>
        <taxon>Rhizopus</taxon>
    </lineage>
</organism>
<dbReference type="AlphaFoldDB" id="A0A367KFH6"/>
<evidence type="ECO:0000313" key="4">
    <source>
        <dbReference type="EMBL" id="RCI00917.1"/>
    </source>
</evidence>
<keyword evidence="3" id="KW-0143">Chaperone</keyword>
<dbReference type="Gene3D" id="1.10.150.250">
    <property type="entry name" value="Flavinator of succinate dehydrogenase"/>
    <property type="match status" value="1"/>
</dbReference>
<feature type="non-terminal residue" evidence="4">
    <location>
        <position position="1"/>
    </location>
</feature>
<protein>
    <submittedName>
        <fullName evidence="4">Succinate dehydrogenase assembly factor 2</fullName>
    </submittedName>
</protein>
<dbReference type="GO" id="GO:0006099">
    <property type="term" value="P:tricarboxylic acid cycle"/>
    <property type="evidence" value="ECO:0007669"/>
    <property type="project" value="TreeGrafter"/>
</dbReference>
<dbReference type="InterPro" id="IPR005631">
    <property type="entry name" value="SDH"/>
</dbReference>
<dbReference type="InterPro" id="IPR028882">
    <property type="entry name" value="SDHAF2"/>
</dbReference>
<proteinExistence type="inferred from homology"/>
<dbReference type="Proteomes" id="UP000253551">
    <property type="component" value="Unassembled WGS sequence"/>
</dbReference>
<dbReference type="InterPro" id="IPR036714">
    <property type="entry name" value="SDH_sf"/>
</dbReference>
<accession>A0A367KFH6</accession>
<keyword evidence="5" id="KW-1185">Reference proteome</keyword>
<dbReference type="EMBL" id="PJQM01001788">
    <property type="protein sequence ID" value="RCI00917.1"/>
    <property type="molecule type" value="Genomic_DNA"/>
</dbReference>
<reference evidence="4 5" key="1">
    <citation type="journal article" date="2018" name="G3 (Bethesda)">
        <title>Phylogenetic and Phylogenomic Definition of Rhizopus Species.</title>
        <authorList>
            <person name="Gryganskyi A.P."/>
            <person name="Golan J."/>
            <person name="Dolatabadi S."/>
            <person name="Mondo S."/>
            <person name="Robb S."/>
            <person name="Idnurm A."/>
            <person name="Muszewska A."/>
            <person name="Steczkiewicz K."/>
            <person name="Masonjones S."/>
            <person name="Liao H.L."/>
            <person name="Gajdeczka M.T."/>
            <person name="Anike F."/>
            <person name="Vuek A."/>
            <person name="Anishchenko I.M."/>
            <person name="Voigt K."/>
            <person name="de Hoog G.S."/>
            <person name="Smith M.E."/>
            <person name="Heitman J."/>
            <person name="Vilgalys R."/>
            <person name="Stajich J.E."/>
        </authorList>
    </citation>
    <scope>NUCLEOTIDE SEQUENCE [LARGE SCALE GENOMIC DNA]</scope>
    <source>
        <strain evidence="4 5">LSU 92-RS-03</strain>
    </source>
</reference>
<name>A0A367KFH6_RHIST</name>
<sequence>NPYPDVTEDFIHIPTNNESPLFALLSRKAMGLKFNEPMETFANQILSRIPSDLDLLQQDMYFPIKMKSVYDFVKESPPNECQNALLTELNFLVHGQSETSCDVLCLDTWWQHVRFQEGAPPLEQIDHWLGQLAQKRKTDFPAQAQRISQMNVEALVRTLLYDGGFDFVRKKLMLDEIKQDAVQLFSLDDTHVYLEERDKNLPDVICQGWMDGLVQTGRAKMEKDIFMIDWKPMLENKPFSKQGQIMCVNILLSMLNHFGNKTRNDMSRKPLLVGVLKTLFNFLSLSPSYKVAGALILARKVSTVASLQPEIQLIEMDLELRSSQSYNEEQLMETIRQEENVRRRLLLGYHIVSRLPMKEKTELLKMAMVLGACVRYRIEVEDTIALSVDKIRQTYLSLLELDTLNYKDPFPNLSIRHSKEAALESSYPKLPPIPRPNEPTEDKRRRLTYQSRKRGILETDLLLSTFAKIWLPKFDRQQLKEYDQLLDEPDWDIFYWATEKKPIPEIWQKSEIFQLIKQHAKNKDKKVLRMPDLETK</sequence>
<evidence type="ECO:0000313" key="5">
    <source>
        <dbReference type="Proteomes" id="UP000253551"/>
    </source>
</evidence>
<dbReference type="Pfam" id="PF03937">
    <property type="entry name" value="Sdh5"/>
    <property type="match status" value="1"/>
</dbReference>
<dbReference type="PANTHER" id="PTHR12469">
    <property type="entry name" value="PROTEIN EMI5 HOMOLOG, MITOCHONDRIAL"/>
    <property type="match status" value="1"/>
</dbReference>
<dbReference type="FunFam" id="1.10.150.250:FF:000002">
    <property type="entry name" value="Succinate dehydrogenase assembly factor 2, mitochondrial"/>
    <property type="match status" value="1"/>
</dbReference>
<evidence type="ECO:0000256" key="1">
    <source>
        <dbReference type="ARBA" id="ARBA00004305"/>
    </source>
</evidence>
<keyword evidence="2" id="KW-0496">Mitochondrion</keyword>
<dbReference type="STRING" id="4846.A0A367KFH6"/>
<comment type="caution">
    <text evidence="4">The sequence shown here is derived from an EMBL/GenBank/DDBJ whole genome shotgun (WGS) entry which is preliminary data.</text>
</comment>
<dbReference type="PANTHER" id="PTHR12469:SF2">
    <property type="entry name" value="SUCCINATE DEHYDROGENASE ASSEMBLY FACTOR 2, MITOCHONDRIAL"/>
    <property type="match status" value="1"/>
</dbReference>
<dbReference type="GO" id="GO:0005759">
    <property type="term" value="C:mitochondrial matrix"/>
    <property type="evidence" value="ECO:0007669"/>
    <property type="project" value="UniProtKB-SubCell"/>
</dbReference>
<dbReference type="HAMAP" id="MF_03057">
    <property type="entry name" value="SDHAF2"/>
    <property type="match status" value="1"/>
</dbReference>